<dbReference type="EMBL" id="JBJQOH010000004">
    <property type="protein sequence ID" value="KAL3687820.1"/>
    <property type="molecule type" value="Genomic_DNA"/>
</dbReference>
<keyword evidence="1" id="KW-0175">Coiled coil</keyword>
<keyword evidence="3" id="KW-1185">Reference proteome</keyword>
<evidence type="ECO:0000313" key="2">
    <source>
        <dbReference type="EMBL" id="KAL3687820.1"/>
    </source>
</evidence>
<dbReference type="Gene3D" id="3.60.10.10">
    <property type="entry name" value="Endonuclease/exonuclease/phosphatase"/>
    <property type="match status" value="1"/>
</dbReference>
<accession>A0ABD3HBP8</accession>
<sequence>MTEELPSKIGEVLLETLAKLVAQSEESASLMANIFRGVNTVKIEVQEMRTEVRTLQRKLDEHLKEGANRSDSAGEFRMVEVVKDMQTEIQSIQHRADDRAAEIAQQLTSLHAVTVKAEVTRDPAPPVPDLSRVLAEMKTYAETVRGSQHTFLQDHDREHADREARGKNIRISGLVEVEGEDTLAEVSKLFSDVMKVSSQGLERAVAAVRNDRRKNKGRGHGGICVWTILQYREKGQILIAGDFNSRVGTAQGEGVVELERALWHKREETDWKRESEDCGSNRFADYFLQLVNLCELTVLNGTKGFPDTSVFTCKTSLGASVIDFLLASVGVRERISKFEMGDFLPESDHRPLQWTVSGFTKR</sequence>
<organism evidence="2 3">
    <name type="scientific">Riccia sorocarpa</name>
    <dbReference type="NCBI Taxonomy" id="122646"/>
    <lineage>
        <taxon>Eukaryota</taxon>
        <taxon>Viridiplantae</taxon>
        <taxon>Streptophyta</taxon>
        <taxon>Embryophyta</taxon>
        <taxon>Marchantiophyta</taxon>
        <taxon>Marchantiopsida</taxon>
        <taxon>Marchantiidae</taxon>
        <taxon>Marchantiales</taxon>
        <taxon>Ricciaceae</taxon>
        <taxon>Riccia</taxon>
    </lineage>
</organism>
<proteinExistence type="predicted"/>
<gene>
    <name evidence="2" type="ORF">R1sor_014129</name>
</gene>
<feature type="coiled-coil region" evidence="1">
    <location>
        <begin position="38"/>
        <end position="65"/>
    </location>
</feature>
<protein>
    <recommendedName>
        <fullName evidence="4">Endonuclease/exonuclease/phosphatase domain-containing protein</fullName>
    </recommendedName>
</protein>
<evidence type="ECO:0000313" key="3">
    <source>
        <dbReference type="Proteomes" id="UP001633002"/>
    </source>
</evidence>
<name>A0ABD3HBP8_9MARC</name>
<dbReference type="Proteomes" id="UP001633002">
    <property type="component" value="Unassembled WGS sequence"/>
</dbReference>
<evidence type="ECO:0000256" key="1">
    <source>
        <dbReference type="SAM" id="Coils"/>
    </source>
</evidence>
<reference evidence="2 3" key="1">
    <citation type="submission" date="2024-09" db="EMBL/GenBank/DDBJ databases">
        <title>Chromosome-scale assembly of Riccia sorocarpa.</title>
        <authorList>
            <person name="Paukszto L."/>
        </authorList>
    </citation>
    <scope>NUCLEOTIDE SEQUENCE [LARGE SCALE GENOMIC DNA]</scope>
    <source>
        <strain evidence="2">LP-2024</strain>
        <tissue evidence="2">Aerial parts of the thallus</tissue>
    </source>
</reference>
<comment type="caution">
    <text evidence="2">The sequence shown here is derived from an EMBL/GenBank/DDBJ whole genome shotgun (WGS) entry which is preliminary data.</text>
</comment>
<dbReference type="AlphaFoldDB" id="A0ABD3HBP8"/>
<evidence type="ECO:0008006" key="4">
    <source>
        <dbReference type="Google" id="ProtNLM"/>
    </source>
</evidence>
<dbReference type="SUPFAM" id="SSF56219">
    <property type="entry name" value="DNase I-like"/>
    <property type="match status" value="1"/>
</dbReference>
<dbReference type="InterPro" id="IPR036691">
    <property type="entry name" value="Endo/exonu/phosph_ase_sf"/>
</dbReference>